<reference evidence="3 4" key="1">
    <citation type="submission" date="2019-09" db="EMBL/GenBank/DDBJ databases">
        <title>Screening of Novel Bioactive Compounds from Soil-Associated.</title>
        <authorList>
            <person name="Gong X."/>
        </authorList>
    </citation>
    <scope>NUCLEOTIDE SEQUENCE [LARGE SCALE GENOMIC DNA]</scope>
    <source>
        <strain evidence="3 4">Gxj-6</strain>
    </source>
</reference>
<dbReference type="RefSeq" id="WP_150934042.1">
    <property type="nucleotide sequence ID" value="NZ_VYTZ01000005.1"/>
</dbReference>
<dbReference type="AlphaFoldDB" id="A0A5J5K161"/>
<feature type="region of interest" description="Disordered" evidence="1">
    <location>
        <begin position="39"/>
        <end position="74"/>
    </location>
</feature>
<keyword evidence="4" id="KW-1185">Reference proteome</keyword>
<proteinExistence type="predicted"/>
<feature type="chain" id="PRO_5023937938" description="DUF320 domain-containing protein" evidence="2">
    <location>
        <begin position="28"/>
        <end position="125"/>
    </location>
</feature>
<evidence type="ECO:0008006" key="5">
    <source>
        <dbReference type="Google" id="ProtNLM"/>
    </source>
</evidence>
<feature type="signal peptide" evidence="2">
    <location>
        <begin position="1"/>
        <end position="27"/>
    </location>
</feature>
<dbReference type="EMBL" id="VYTZ01000005">
    <property type="protein sequence ID" value="KAA9378129.1"/>
    <property type="molecule type" value="Genomic_DNA"/>
</dbReference>
<name>A0A5J5K161_9ACTN</name>
<protein>
    <recommendedName>
        <fullName evidence="5">DUF320 domain-containing protein</fullName>
    </recommendedName>
</protein>
<keyword evidence="2" id="KW-0732">Signal</keyword>
<feature type="compositionally biased region" description="Gly residues" evidence="1">
    <location>
        <begin position="46"/>
        <end position="55"/>
    </location>
</feature>
<comment type="caution">
    <text evidence="3">The sequence shown here is derived from an EMBL/GenBank/DDBJ whole genome shotgun (WGS) entry which is preliminary data.</text>
</comment>
<gene>
    <name evidence="3" type="ORF">F5972_14580</name>
</gene>
<dbReference type="Proteomes" id="UP000327011">
    <property type="component" value="Unassembled WGS sequence"/>
</dbReference>
<sequence>MAALLATLAAVLATPAAGIAAAQPAAAQVASPHPRTAVAAFHAPRPGGGGGGQIISGGQATGAQGRSGAGRSNQNLNGLQAPTFVIGQTQQVMTGVGGYAGQALVCGSRPAVCLAGQNMPTHFRS</sequence>
<evidence type="ECO:0000256" key="1">
    <source>
        <dbReference type="SAM" id="MobiDB-lite"/>
    </source>
</evidence>
<evidence type="ECO:0000313" key="3">
    <source>
        <dbReference type="EMBL" id="KAA9378129.1"/>
    </source>
</evidence>
<accession>A0A5J5K161</accession>
<evidence type="ECO:0000256" key="2">
    <source>
        <dbReference type="SAM" id="SignalP"/>
    </source>
</evidence>
<organism evidence="3 4">
    <name type="scientific">Microbispora cellulosiformans</name>
    <dbReference type="NCBI Taxonomy" id="2614688"/>
    <lineage>
        <taxon>Bacteria</taxon>
        <taxon>Bacillati</taxon>
        <taxon>Actinomycetota</taxon>
        <taxon>Actinomycetes</taxon>
        <taxon>Streptosporangiales</taxon>
        <taxon>Streptosporangiaceae</taxon>
        <taxon>Microbispora</taxon>
    </lineage>
</organism>
<evidence type="ECO:0000313" key="4">
    <source>
        <dbReference type="Proteomes" id="UP000327011"/>
    </source>
</evidence>